<evidence type="ECO:0000313" key="2">
    <source>
        <dbReference type="EMBL" id="PXF30204.1"/>
    </source>
</evidence>
<gene>
    <name evidence="2" type="ORF">WH50_16855</name>
</gene>
<dbReference type="Proteomes" id="UP000248090">
    <property type="component" value="Unassembled WGS sequence"/>
</dbReference>
<sequence length="103" mass="11070">MRRGKTPGKTPEQPCPGAACQSTTGAGGRYTTITSILSIICVPSQNLYTLCLLARSCTGFQPVGVNAKNNLYDIACFEIRMDKPGIRPLLQHRQAVMATATQV</sequence>
<comment type="caution">
    <text evidence="2">The sequence shown here is derived from an EMBL/GenBank/DDBJ whole genome shotgun (WGS) entry which is preliminary data.</text>
</comment>
<organism evidence="2 3">
    <name type="scientific">Pokkaliibacter plantistimulans</name>
    <dbReference type="NCBI Taxonomy" id="1635171"/>
    <lineage>
        <taxon>Bacteria</taxon>
        <taxon>Pseudomonadati</taxon>
        <taxon>Pseudomonadota</taxon>
        <taxon>Gammaproteobacteria</taxon>
        <taxon>Oceanospirillales</taxon>
        <taxon>Balneatrichaceae</taxon>
        <taxon>Pokkaliibacter</taxon>
    </lineage>
</organism>
<name>A0ABX5LU92_9GAMM</name>
<reference evidence="2 3" key="1">
    <citation type="submission" date="2015-03" db="EMBL/GenBank/DDBJ databases">
        <authorList>
            <person name="Krishnan R."/>
            <person name="Midha S."/>
            <person name="Patil P.B."/>
            <person name="Rameshkumar N."/>
        </authorList>
    </citation>
    <scope>NUCLEOTIDE SEQUENCE [LARGE SCALE GENOMIC DNA]</scope>
    <source>
        <strain evidence="2 3">L1E11</strain>
    </source>
</reference>
<accession>A0ABX5LU92</accession>
<protein>
    <submittedName>
        <fullName evidence="2">Uncharacterized protein</fullName>
    </submittedName>
</protein>
<feature type="region of interest" description="Disordered" evidence="1">
    <location>
        <begin position="1"/>
        <end position="24"/>
    </location>
</feature>
<evidence type="ECO:0000256" key="1">
    <source>
        <dbReference type="SAM" id="MobiDB-lite"/>
    </source>
</evidence>
<keyword evidence="3" id="KW-1185">Reference proteome</keyword>
<dbReference type="EMBL" id="LAPT01000082">
    <property type="protein sequence ID" value="PXF30204.1"/>
    <property type="molecule type" value="Genomic_DNA"/>
</dbReference>
<proteinExistence type="predicted"/>
<evidence type="ECO:0000313" key="3">
    <source>
        <dbReference type="Proteomes" id="UP000248090"/>
    </source>
</evidence>